<name>A0A967EUL8_9PROT</name>
<reference evidence="1" key="1">
    <citation type="submission" date="2020-03" db="EMBL/GenBank/DDBJ databases">
        <title>Genome of Pelagibius litoralis DSM 21314T.</title>
        <authorList>
            <person name="Wang G."/>
        </authorList>
    </citation>
    <scope>NUCLEOTIDE SEQUENCE</scope>
    <source>
        <strain evidence="1">DSM 21314</strain>
    </source>
</reference>
<accession>A0A967EUL8</accession>
<proteinExistence type="predicted"/>
<dbReference type="AlphaFoldDB" id="A0A967EUL8"/>
<dbReference type="EMBL" id="JAAQPH010000001">
    <property type="protein sequence ID" value="NIA67202.1"/>
    <property type="molecule type" value="Genomic_DNA"/>
</dbReference>
<evidence type="ECO:0000313" key="1">
    <source>
        <dbReference type="EMBL" id="NIA67202.1"/>
    </source>
</evidence>
<evidence type="ECO:0000313" key="2">
    <source>
        <dbReference type="Proteomes" id="UP000761264"/>
    </source>
</evidence>
<organism evidence="1 2">
    <name type="scientific">Pelagibius litoralis</name>
    <dbReference type="NCBI Taxonomy" id="374515"/>
    <lineage>
        <taxon>Bacteria</taxon>
        <taxon>Pseudomonadati</taxon>
        <taxon>Pseudomonadota</taxon>
        <taxon>Alphaproteobacteria</taxon>
        <taxon>Rhodospirillales</taxon>
        <taxon>Rhodovibrionaceae</taxon>
        <taxon>Pelagibius</taxon>
    </lineage>
</organism>
<comment type="caution">
    <text evidence="1">The sequence shown here is derived from an EMBL/GenBank/DDBJ whole genome shotgun (WGS) entry which is preliminary data.</text>
</comment>
<protein>
    <submittedName>
        <fullName evidence="1">Uncharacterized protein</fullName>
    </submittedName>
</protein>
<dbReference type="RefSeq" id="WP_167220512.1">
    <property type="nucleotide sequence ID" value="NZ_JAAQPH010000001.1"/>
</dbReference>
<keyword evidence="2" id="KW-1185">Reference proteome</keyword>
<sequence length="77" mass="9175">MPKYDVKLQLDDDEHQIHLEIYQQVVSAHEQSDEEVVHRAKQQFRHWAEGRGPEWKLVAMRIPFAMVTDSEIRITPH</sequence>
<dbReference type="Proteomes" id="UP000761264">
    <property type="component" value="Unassembled WGS sequence"/>
</dbReference>
<gene>
    <name evidence="1" type="ORF">HBA54_01195</name>
</gene>